<dbReference type="EMBL" id="JADBGQ010000009">
    <property type="protein sequence ID" value="KAG5377706.1"/>
    <property type="molecule type" value="Genomic_DNA"/>
</dbReference>
<proteinExistence type="predicted"/>
<organism evidence="2 3">
    <name type="scientific">Brassica rapa subsp. trilocularis</name>
    <dbReference type="NCBI Taxonomy" id="1813537"/>
    <lineage>
        <taxon>Eukaryota</taxon>
        <taxon>Viridiplantae</taxon>
        <taxon>Streptophyta</taxon>
        <taxon>Embryophyta</taxon>
        <taxon>Tracheophyta</taxon>
        <taxon>Spermatophyta</taxon>
        <taxon>Magnoliopsida</taxon>
        <taxon>eudicotyledons</taxon>
        <taxon>Gunneridae</taxon>
        <taxon>Pentapetalae</taxon>
        <taxon>rosids</taxon>
        <taxon>malvids</taxon>
        <taxon>Brassicales</taxon>
        <taxon>Brassicaceae</taxon>
        <taxon>Brassiceae</taxon>
        <taxon>Brassica</taxon>
    </lineage>
</organism>
<dbReference type="Proteomes" id="UP000823674">
    <property type="component" value="Chromosome A07"/>
</dbReference>
<evidence type="ECO:0000313" key="2">
    <source>
        <dbReference type="EMBL" id="KAG5377706.1"/>
    </source>
</evidence>
<comment type="caution">
    <text evidence="2">The sequence shown here is derived from an EMBL/GenBank/DDBJ whole genome shotgun (WGS) entry which is preliminary data.</text>
</comment>
<accession>A0ABQ7KXB2</accession>
<feature type="region of interest" description="Disordered" evidence="1">
    <location>
        <begin position="1"/>
        <end position="24"/>
    </location>
</feature>
<sequence length="229" mass="25523">MRAWLKPHHFTPSPIPPEPGTPRQGVTEAVKKIASLWSTIGKDISNKQPQMNGLVLPVENTPPPTLKDNKIFHFPWPACMNQASRNLFCDVEPIQIGWHTSMSTLKPNSQSSAHQAHEITENDTATILVKVVTATTFTLGNTALSQSHVVEEIPSKSSHFNHQQFHMEPEIPVIYGKGTGFDEFRETFSYNLTKGGRTTKPTQKLQDMEWTKVSGRGKGGHRGRGNHIL</sequence>
<keyword evidence="3" id="KW-1185">Reference proteome</keyword>
<name>A0ABQ7KXB2_BRACM</name>
<evidence type="ECO:0000256" key="1">
    <source>
        <dbReference type="SAM" id="MobiDB-lite"/>
    </source>
</evidence>
<evidence type="ECO:0000313" key="3">
    <source>
        <dbReference type="Proteomes" id="UP000823674"/>
    </source>
</evidence>
<protein>
    <submittedName>
        <fullName evidence="2">Uncharacterized protein</fullName>
    </submittedName>
</protein>
<reference evidence="2 3" key="1">
    <citation type="submission" date="2021-03" db="EMBL/GenBank/DDBJ databases">
        <authorList>
            <person name="King G.J."/>
            <person name="Bancroft I."/>
            <person name="Baten A."/>
            <person name="Bloomfield J."/>
            <person name="Borpatragohain P."/>
            <person name="He Z."/>
            <person name="Irish N."/>
            <person name="Irwin J."/>
            <person name="Liu K."/>
            <person name="Mauleon R.P."/>
            <person name="Moore J."/>
            <person name="Morris R."/>
            <person name="Ostergaard L."/>
            <person name="Wang B."/>
            <person name="Wells R."/>
        </authorList>
    </citation>
    <scope>NUCLEOTIDE SEQUENCE [LARGE SCALE GENOMIC DNA]</scope>
    <source>
        <strain evidence="2">R-o-18</strain>
        <tissue evidence="2">Leaf</tissue>
    </source>
</reference>
<gene>
    <name evidence="2" type="primary">A07p007290.1_BraROA</name>
    <name evidence="2" type="ORF">IGI04_025548</name>
</gene>